<dbReference type="PANTHER" id="PTHR47634:SF9">
    <property type="entry name" value="PROTEIN KINASE DOMAIN-CONTAINING PROTEIN-RELATED"/>
    <property type="match status" value="1"/>
</dbReference>
<evidence type="ECO:0000256" key="1">
    <source>
        <dbReference type="ARBA" id="ARBA00012513"/>
    </source>
</evidence>
<comment type="caution">
    <text evidence="11">The sequence shown here is derived from an EMBL/GenBank/DDBJ whole genome shotgun (WGS) entry which is preliminary data.</text>
</comment>
<dbReference type="GO" id="GO:0004674">
    <property type="term" value="F:protein serine/threonine kinase activity"/>
    <property type="evidence" value="ECO:0007669"/>
    <property type="project" value="UniProtKB-KW"/>
</dbReference>
<keyword evidence="12" id="KW-1185">Reference proteome</keyword>
<dbReference type="EMBL" id="MU864457">
    <property type="protein sequence ID" value="KAK4185205.1"/>
    <property type="molecule type" value="Genomic_DNA"/>
</dbReference>
<keyword evidence="5" id="KW-0418">Kinase</keyword>
<reference evidence="11" key="2">
    <citation type="submission" date="2023-05" db="EMBL/GenBank/DDBJ databases">
        <authorList>
            <consortium name="Lawrence Berkeley National Laboratory"/>
            <person name="Steindorff A."/>
            <person name="Hensen N."/>
            <person name="Bonometti L."/>
            <person name="Westerberg I."/>
            <person name="Brannstrom I.O."/>
            <person name="Guillou S."/>
            <person name="Cros-Aarteil S."/>
            <person name="Calhoun S."/>
            <person name="Haridas S."/>
            <person name="Kuo A."/>
            <person name="Mondo S."/>
            <person name="Pangilinan J."/>
            <person name="Riley R."/>
            <person name="Labutti K."/>
            <person name="Andreopoulos B."/>
            <person name="Lipzen A."/>
            <person name="Chen C."/>
            <person name="Yanf M."/>
            <person name="Daum C."/>
            <person name="Ng V."/>
            <person name="Clum A."/>
            <person name="Ohm R."/>
            <person name="Martin F."/>
            <person name="Silar P."/>
            <person name="Natvig D."/>
            <person name="Lalanne C."/>
            <person name="Gautier V."/>
            <person name="Ament-Velasquez S.L."/>
            <person name="Kruys A."/>
            <person name="Hutchinson M.I."/>
            <person name="Powell A.J."/>
            <person name="Barry K."/>
            <person name="Miller A.N."/>
            <person name="Grigoriev I.V."/>
            <person name="Debuchy R."/>
            <person name="Gladieux P."/>
            <person name="Thoren M.H."/>
            <person name="Johannesson H."/>
        </authorList>
    </citation>
    <scope>NUCLEOTIDE SEQUENCE</scope>
    <source>
        <strain evidence="11">PSN309</strain>
    </source>
</reference>
<keyword evidence="6" id="KW-0067">ATP-binding</keyword>
<feature type="domain" description="Protein kinase" evidence="10">
    <location>
        <begin position="86"/>
        <end position="295"/>
    </location>
</feature>
<evidence type="ECO:0000256" key="6">
    <source>
        <dbReference type="ARBA" id="ARBA00022840"/>
    </source>
</evidence>
<feature type="non-terminal residue" evidence="11">
    <location>
        <position position="295"/>
    </location>
</feature>
<evidence type="ECO:0000256" key="9">
    <source>
        <dbReference type="SAM" id="MobiDB-lite"/>
    </source>
</evidence>
<dbReference type="Proteomes" id="UP001302126">
    <property type="component" value="Unassembled WGS sequence"/>
</dbReference>
<sequence>MDSEPDSTTPNIHHNKSSARSRRSVTFFLPTHPSSPSSTSSSSSIPPPSTLPFPLLSSLTESPYLYRSEGYHPLHPGATLSRRSRYRIINKLGHGPNSTVWLAHDSAAVHRPWKALKIPHTMASIYHIGETLYLIWQKDLYGFHRKICLGRMQLAIPTDRFYLSDDKCRNGGRAVLVFPLLGPRVDDESYTNYLADLETREEDRGKVMLELKRGICHRVADALESLHWLGLCHGGLTTENILFQIDGLEKLTEEEITRVYGTPRGWRHNLPLYIGDNGGDPRPRRPQYLTLKSQL</sequence>
<dbReference type="SUPFAM" id="SSF56112">
    <property type="entry name" value="Protein kinase-like (PK-like)"/>
    <property type="match status" value="1"/>
</dbReference>
<name>A0AAN6WNH8_9PEZI</name>
<feature type="compositionally biased region" description="Polar residues" evidence="9">
    <location>
        <begin position="1"/>
        <end position="12"/>
    </location>
</feature>
<evidence type="ECO:0000313" key="11">
    <source>
        <dbReference type="EMBL" id="KAK4185205.1"/>
    </source>
</evidence>
<keyword evidence="3" id="KW-0808">Transferase</keyword>
<evidence type="ECO:0000256" key="3">
    <source>
        <dbReference type="ARBA" id="ARBA00022679"/>
    </source>
</evidence>
<dbReference type="InterPro" id="IPR000719">
    <property type="entry name" value="Prot_kinase_dom"/>
</dbReference>
<keyword evidence="2" id="KW-0723">Serine/threonine-protein kinase</keyword>
<dbReference type="AlphaFoldDB" id="A0AAN6WNH8"/>
<dbReference type="Gene3D" id="3.30.200.20">
    <property type="entry name" value="Phosphorylase Kinase, domain 1"/>
    <property type="match status" value="1"/>
</dbReference>
<dbReference type="EC" id="2.7.11.1" evidence="1"/>
<dbReference type="InterPro" id="IPR011009">
    <property type="entry name" value="Kinase-like_dom_sf"/>
</dbReference>
<organism evidence="11 12">
    <name type="scientific">Podospora australis</name>
    <dbReference type="NCBI Taxonomy" id="1536484"/>
    <lineage>
        <taxon>Eukaryota</taxon>
        <taxon>Fungi</taxon>
        <taxon>Dikarya</taxon>
        <taxon>Ascomycota</taxon>
        <taxon>Pezizomycotina</taxon>
        <taxon>Sordariomycetes</taxon>
        <taxon>Sordariomycetidae</taxon>
        <taxon>Sordariales</taxon>
        <taxon>Podosporaceae</taxon>
        <taxon>Podospora</taxon>
    </lineage>
</organism>
<protein>
    <recommendedName>
        <fullName evidence="1">non-specific serine/threonine protein kinase</fullName>
        <ecNumber evidence="1">2.7.11.1</ecNumber>
    </recommendedName>
</protein>
<evidence type="ECO:0000256" key="8">
    <source>
        <dbReference type="ARBA" id="ARBA00048679"/>
    </source>
</evidence>
<evidence type="ECO:0000259" key="10">
    <source>
        <dbReference type="PROSITE" id="PS50011"/>
    </source>
</evidence>
<reference evidence="11" key="1">
    <citation type="journal article" date="2023" name="Mol. Phylogenet. Evol.">
        <title>Genome-scale phylogeny and comparative genomics of the fungal order Sordariales.</title>
        <authorList>
            <person name="Hensen N."/>
            <person name="Bonometti L."/>
            <person name="Westerberg I."/>
            <person name="Brannstrom I.O."/>
            <person name="Guillou S."/>
            <person name="Cros-Aarteil S."/>
            <person name="Calhoun S."/>
            <person name="Haridas S."/>
            <person name="Kuo A."/>
            <person name="Mondo S."/>
            <person name="Pangilinan J."/>
            <person name="Riley R."/>
            <person name="LaButti K."/>
            <person name="Andreopoulos B."/>
            <person name="Lipzen A."/>
            <person name="Chen C."/>
            <person name="Yan M."/>
            <person name="Daum C."/>
            <person name="Ng V."/>
            <person name="Clum A."/>
            <person name="Steindorff A."/>
            <person name="Ohm R.A."/>
            <person name="Martin F."/>
            <person name="Silar P."/>
            <person name="Natvig D.O."/>
            <person name="Lalanne C."/>
            <person name="Gautier V."/>
            <person name="Ament-Velasquez S.L."/>
            <person name="Kruys A."/>
            <person name="Hutchinson M.I."/>
            <person name="Powell A.J."/>
            <person name="Barry K."/>
            <person name="Miller A.N."/>
            <person name="Grigoriev I.V."/>
            <person name="Debuchy R."/>
            <person name="Gladieux P."/>
            <person name="Hiltunen Thoren M."/>
            <person name="Johannesson H."/>
        </authorList>
    </citation>
    <scope>NUCLEOTIDE SEQUENCE</scope>
    <source>
        <strain evidence="11">PSN309</strain>
    </source>
</reference>
<proteinExistence type="predicted"/>
<dbReference type="Gene3D" id="1.10.510.10">
    <property type="entry name" value="Transferase(Phosphotransferase) domain 1"/>
    <property type="match status" value="1"/>
</dbReference>
<keyword evidence="4" id="KW-0547">Nucleotide-binding</keyword>
<feature type="compositionally biased region" description="Low complexity" evidence="9">
    <location>
        <begin position="26"/>
        <end position="44"/>
    </location>
</feature>
<dbReference type="GO" id="GO:0000245">
    <property type="term" value="P:spliceosomal complex assembly"/>
    <property type="evidence" value="ECO:0007669"/>
    <property type="project" value="TreeGrafter"/>
</dbReference>
<comment type="catalytic activity">
    <reaction evidence="8">
        <text>L-seryl-[protein] + ATP = O-phospho-L-seryl-[protein] + ADP + H(+)</text>
        <dbReference type="Rhea" id="RHEA:17989"/>
        <dbReference type="Rhea" id="RHEA-COMP:9863"/>
        <dbReference type="Rhea" id="RHEA-COMP:11604"/>
        <dbReference type="ChEBI" id="CHEBI:15378"/>
        <dbReference type="ChEBI" id="CHEBI:29999"/>
        <dbReference type="ChEBI" id="CHEBI:30616"/>
        <dbReference type="ChEBI" id="CHEBI:83421"/>
        <dbReference type="ChEBI" id="CHEBI:456216"/>
        <dbReference type="EC" id="2.7.11.1"/>
    </reaction>
</comment>
<feature type="region of interest" description="Disordered" evidence="9">
    <location>
        <begin position="1"/>
        <end position="47"/>
    </location>
</feature>
<dbReference type="InterPro" id="IPR051334">
    <property type="entry name" value="SRPK"/>
</dbReference>
<dbReference type="GO" id="GO:0050684">
    <property type="term" value="P:regulation of mRNA processing"/>
    <property type="evidence" value="ECO:0007669"/>
    <property type="project" value="TreeGrafter"/>
</dbReference>
<dbReference type="PANTHER" id="PTHR47634">
    <property type="entry name" value="PROTEIN KINASE DOMAIN-CONTAINING PROTEIN-RELATED"/>
    <property type="match status" value="1"/>
</dbReference>
<evidence type="ECO:0000256" key="4">
    <source>
        <dbReference type="ARBA" id="ARBA00022741"/>
    </source>
</evidence>
<accession>A0AAN6WNH8</accession>
<gene>
    <name evidence="11" type="ORF">QBC35DRAFT_390001</name>
</gene>
<dbReference type="PROSITE" id="PS50011">
    <property type="entry name" value="PROTEIN_KINASE_DOM"/>
    <property type="match status" value="1"/>
</dbReference>
<evidence type="ECO:0000256" key="7">
    <source>
        <dbReference type="ARBA" id="ARBA00047899"/>
    </source>
</evidence>
<evidence type="ECO:0000256" key="5">
    <source>
        <dbReference type="ARBA" id="ARBA00022777"/>
    </source>
</evidence>
<evidence type="ECO:0000256" key="2">
    <source>
        <dbReference type="ARBA" id="ARBA00022527"/>
    </source>
</evidence>
<dbReference type="GO" id="GO:0005524">
    <property type="term" value="F:ATP binding"/>
    <property type="evidence" value="ECO:0007669"/>
    <property type="project" value="UniProtKB-KW"/>
</dbReference>
<feature type="compositionally biased region" description="Basic residues" evidence="9">
    <location>
        <begin position="13"/>
        <end position="23"/>
    </location>
</feature>
<comment type="catalytic activity">
    <reaction evidence="7">
        <text>L-threonyl-[protein] + ATP = O-phospho-L-threonyl-[protein] + ADP + H(+)</text>
        <dbReference type="Rhea" id="RHEA:46608"/>
        <dbReference type="Rhea" id="RHEA-COMP:11060"/>
        <dbReference type="Rhea" id="RHEA-COMP:11605"/>
        <dbReference type="ChEBI" id="CHEBI:15378"/>
        <dbReference type="ChEBI" id="CHEBI:30013"/>
        <dbReference type="ChEBI" id="CHEBI:30616"/>
        <dbReference type="ChEBI" id="CHEBI:61977"/>
        <dbReference type="ChEBI" id="CHEBI:456216"/>
        <dbReference type="EC" id="2.7.11.1"/>
    </reaction>
</comment>
<evidence type="ECO:0000313" key="12">
    <source>
        <dbReference type="Proteomes" id="UP001302126"/>
    </source>
</evidence>